<evidence type="ECO:0000259" key="2">
    <source>
        <dbReference type="PROSITE" id="PS50943"/>
    </source>
</evidence>
<dbReference type="InterPro" id="IPR010982">
    <property type="entry name" value="Lambda_DNA-bd_dom_sf"/>
</dbReference>
<dbReference type="GO" id="GO:0005829">
    <property type="term" value="C:cytosol"/>
    <property type="evidence" value="ECO:0007669"/>
    <property type="project" value="TreeGrafter"/>
</dbReference>
<dbReference type="KEGG" id="pbr:PB2503_00742"/>
<dbReference type="eggNOG" id="COG1396">
    <property type="taxonomic scope" value="Bacteria"/>
</dbReference>
<dbReference type="CDD" id="cd00093">
    <property type="entry name" value="HTH_XRE"/>
    <property type="match status" value="1"/>
</dbReference>
<proteinExistence type="predicted"/>
<dbReference type="Gene3D" id="1.10.260.40">
    <property type="entry name" value="lambda repressor-like DNA-binding domains"/>
    <property type="match status" value="1"/>
</dbReference>
<sequence>MARLRRGLSQTHLAEMVGIGSGSTIAKFEAGKRPPSLPTLIKLAAALEIETPALLDGLDDRQLPAEDPSPLDGAIVLELIRRRAVTLESPHIRKVVYSNLDKLDDRTLRRLLEDLAGGGPGSNDGSHAA</sequence>
<dbReference type="GO" id="GO:0003700">
    <property type="term" value="F:DNA-binding transcription factor activity"/>
    <property type="evidence" value="ECO:0007669"/>
    <property type="project" value="TreeGrafter"/>
</dbReference>
<dbReference type="AlphaFoldDB" id="E0TB20"/>
<dbReference type="HOGENOM" id="CLU_1946707_0_0_5"/>
<feature type="domain" description="HTH cro/C1-type" evidence="2">
    <location>
        <begin position="2"/>
        <end position="55"/>
    </location>
</feature>
<accession>E0TB20</accession>
<name>E0TB20_PARBH</name>
<dbReference type="InterPro" id="IPR001387">
    <property type="entry name" value="Cro/C1-type_HTH"/>
</dbReference>
<dbReference type="OrthoDB" id="8895516at2"/>
<dbReference type="EMBL" id="CP002156">
    <property type="protein sequence ID" value="ADM08229.1"/>
    <property type="molecule type" value="Genomic_DNA"/>
</dbReference>
<reference evidence="3 4" key="2">
    <citation type="journal article" date="2011" name="J. Bacteriol.">
        <title>Complete genome sequence of strain HTCC2503T of Parvularcula bermudensis, the type species of the order "Parvularculales" in the class Alphaproteobacteria.</title>
        <authorList>
            <person name="Oh H.M."/>
            <person name="Kang I."/>
            <person name="Vergin K.L."/>
            <person name="Kang D."/>
            <person name="Rhee K.H."/>
            <person name="Giovannoni S.J."/>
            <person name="Cho J.C."/>
        </authorList>
    </citation>
    <scope>NUCLEOTIDE SEQUENCE [LARGE SCALE GENOMIC DNA]</scope>
    <source>
        <strain evidence="4">ATCC BAA-594 / HTCC2503 / KCTC 12087</strain>
    </source>
</reference>
<dbReference type="PANTHER" id="PTHR46797">
    <property type="entry name" value="HTH-TYPE TRANSCRIPTIONAL REGULATOR"/>
    <property type="match status" value="1"/>
</dbReference>
<dbReference type="InterPro" id="IPR050807">
    <property type="entry name" value="TransReg_Diox_bact_type"/>
</dbReference>
<dbReference type="Pfam" id="PF01381">
    <property type="entry name" value="HTH_3"/>
    <property type="match status" value="1"/>
</dbReference>
<protein>
    <recommendedName>
        <fullName evidence="2">HTH cro/C1-type domain-containing protein</fullName>
    </recommendedName>
</protein>
<keyword evidence="1" id="KW-0238">DNA-binding</keyword>
<dbReference type="SMART" id="SM00530">
    <property type="entry name" value="HTH_XRE"/>
    <property type="match status" value="1"/>
</dbReference>
<evidence type="ECO:0000313" key="4">
    <source>
        <dbReference type="Proteomes" id="UP000001302"/>
    </source>
</evidence>
<gene>
    <name evidence="3" type="ordered locus">PB2503_00742</name>
</gene>
<dbReference type="SUPFAM" id="SSF47413">
    <property type="entry name" value="lambda repressor-like DNA-binding domains"/>
    <property type="match status" value="1"/>
</dbReference>
<evidence type="ECO:0000313" key="3">
    <source>
        <dbReference type="EMBL" id="ADM08229.1"/>
    </source>
</evidence>
<organism evidence="3 4">
    <name type="scientific">Parvularcula bermudensis (strain ATCC BAA-594 / HTCC2503 / KCTC 12087)</name>
    <dbReference type="NCBI Taxonomy" id="314260"/>
    <lineage>
        <taxon>Bacteria</taxon>
        <taxon>Pseudomonadati</taxon>
        <taxon>Pseudomonadota</taxon>
        <taxon>Alphaproteobacteria</taxon>
        <taxon>Parvularculales</taxon>
        <taxon>Parvularculaceae</taxon>
        <taxon>Parvularcula</taxon>
    </lineage>
</organism>
<reference evidence="4" key="1">
    <citation type="submission" date="2010-08" db="EMBL/GenBank/DDBJ databases">
        <title>Genome sequence of Parvularcula bermudensis HTCC2503.</title>
        <authorList>
            <person name="Kang D.-M."/>
            <person name="Oh H.-M."/>
            <person name="Cho J.-C."/>
        </authorList>
    </citation>
    <scope>NUCLEOTIDE SEQUENCE [LARGE SCALE GENOMIC DNA]</scope>
    <source>
        <strain evidence="4">ATCC BAA-594 / HTCC2503 / KCTC 12087</strain>
    </source>
</reference>
<dbReference type="PROSITE" id="PS50943">
    <property type="entry name" value="HTH_CROC1"/>
    <property type="match status" value="1"/>
</dbReference>
<keyword evidence="4" id="KW-1185">Reference proteome</keyword>
<dbReference type="Proteomes" id="UP000001302">
    <property type="component" value="Chromosome"/>
</dbReference>
<dbReference type="GO" id="GO:0003677">
    <property type="term" value="F:DNA binding"/>
    <property type="evidence" value="ECO:0007669"/>
    <property type="project" value="UniProtKB-KW"/>
</dbReference>
<evidence type="ECO:0000256" key="1">
    <source>
        <dbReference type="ARBA" id="ARBA00023125"/>
    </source>
</evidence>
<dbReference type="PANTHER" id="PTHR46797:SF1">
    <property type="entry name" value="METHYLPHOSPHONATE SYNTHASE"/>
    <property type="match status" value="1"/>
</dbReference>